<accession>A0ABW6I9E7</accession>
<evidence type="ECO:0000313" key="2">
    <source>
        <dbReference type="Proteomes" id="UP001600107"/>
    </source>
</evidence>
<keyword evidence="2" id="KW-1185">Reference proteome</keyword>
<dbReference type="EMBL" id="JBHZPY010000016">
    <property type="protein sequence ID" value="MFE3872547.1"/>
    <property type="molecule type" value="Genomic_DNA"/>
</dbReference>
<comment type="caution">
    <text evidence="1">The sequence shown here is derived from an EMBL/GenBank/DDBJ whole genome shotgun (WGS) entry which is preliminary data.</text>
</comment>
<dbReference type="Gene3D" id="1.10.390.10">
    <property type="entry name" value="Neutral Protease Domain 2"/>
    <property type="match status" value="1"/>
</dbReference>
<dbReference type="Proteomes" id="UP001600107">
    <property type="component" value="Unassembled WGS sequence"/>
</dbReference>
<protein>
    <submittedName>
        <fullName evidence="1">Aminopeptidase</fullName>
    </submittedName>
</protein>
<organism evidence="1 2">
    <name type="scientific">Flavobacterium zhoui</name>
    <dbReference type="NCBI Taxonomy" id="3230414"/>
    <lineage>
        <taxon>Bacteria</taxon>
        <taxon>Pseudomonadati</taxon>
        <taxon>Bacteroidota</taxon>
        <taxon>Flavobacteriia</taxon>
        <taxon>Flavobacteriales</taxon>
        <taxon>Flavobacteriaceae</taxon>
        <taxon>Flavobacterium</taxon>
    </lineage>
</organism>
<keyword evidence="1" id="KW-0378">Hydrolase</keyword>
<gene>
    <name evidence="1" type="ORF">ACFX5F_15080</name>
</gene>
<dbReference type="InterPro" id="IPR027268">
    <property type="entry name" value="Peptidase_M4/M1_CTD_sf"/>
</dbReference>
<dbReference type="GO" id="GO:0004177">
    <property type="term" value="F:aminopeptidase activity"/>
    <property type="evidence" value="ECO:0007669"/>
    <property type="project" value="UniProtKB-KW"/>
</dbReference>
<sequence>MTVELNSENKTLTIEQEMTFFNQSNDTLTSIVLNDWNNAYSNKNTPLAKRFSDEFYRGFHLAKEAERGSTKNLTITDKSHLVIVWERTEKNPDFIVVKLRDKLIPNHKITLQLTYIAKIPSDKFTKYGYNDKEEINLKNWFLTPARYENHDFIRYSNNNLDDISNAVSGFDIDLKIPSNLEAISDLNNNNNNTPIKTVGFSTYKLSGKNRTDFSLFIEPKSSFISFKNSTNEVLTNLKENKLSAVQKAIIMDRVMIYVTKQIGQYPHEKIIVSQTDYERNPFYGLNQLPSFLSPFPDEFIFEIKFLKTYLNTYLKNSLRLNPRNDDWIYDGIQVYAMMKYIDENHPNTKMFGSISKFKLLKSYNLTNLDFNEQYSYFYMLMARKNLDQPLGDPKNTLIKFNEQIASKYRAGLSLLYLDDYLNQNTVKNSIRQFYLQNKEKQTSRDDFETLLKSNTNKDIDWFFKTIINSRAIVDYKFSGVSRTQDSITFSVKSKTGVLVPIPVYGIKKGEVVFKKWLDVPEIDSSFTIERKSADKIVINYKNEVPEYNLRNNWKSLKSFYPNNRPFKFNFMKDLEDPYYNQILYVPSLTYNLYDGLSPGLRLHNKTILDKPFIFDINPSYSTKTNNFSGSGWFAINQNYRESRLYNARYSLSGTYFHYAPDAFYQKINPMIQMRIREENFRDNRKQLIMLRQVLVNREKSAFVVDNSTENYSVFDAKYFNSTTEVTNHLSFTSDIQIASKFGKIASELEYRKLFENNLQINLRLYAGSFLYNKTDSDFFSFALDRPTDYLFDYGYYGRSESTGLFSQQFILSEGGFKSKLVTPYANQWITTVNGSFNIWNWVEIYGDLGLVKNKYQNPKFVYDSGIRLNLVTDYFELYFPVYSNKGWEIAHNNYNEKIRFLVTFSPKTLINLFNRKWF</sequence>
<proteinExistence type="predicted"/>
<keyword evidence="1" id="KW-0031">Aminopeptidase</keyword>
<evidence type="ECO:0000313" key="1">
    <source>
        <dbReference type="EMBL" id="MFE3872547.1"/>
    </source>
</evidence>
<dbReference type="RefSeq" id="WP_379852891.1">
    <property type="nucleotide sequence ID" value="NZ_JBHZPY010000016.1"/>
</dbReference>
<name>A0ABW6I9E7_9FLAO</name>
<reference evidence="1 2" key="1">
    <citation type="submission" date="2024-06" db="EMBL/GenBank/DDBJ databases">
        <title>Flavobacterium spp. isolated from glacier.</title>
        <authorList>
            <person name="Han D."/>
        </authorList>
    </citation>
    <scope>NUCLEOTIDE SEQUENCE [LARGE SCALE GENOMIC DNA]</scope>
    <source>
        <strain evidence="1 2">ZS1P70</strain>
    </source>
</reference>
<keyword evidence="1" id="KW-0645">Protease</keyword>